<organism evidence="2 3">
    <name type="scientific">Anaeramoeba ignava</name>
    <name type="common">Anaerobic marine amoeba</name>
    <dbReference type="NCBI Taxonomy" id="1746090"/>
    <lineage>
        <taxon>Eukaryota</taxon>
        <taxon>Metamonada</taxon>
        <taxon>Anaeramoebidae</taxon>
        <taxon>Anaeramoeba</taxon>
    </lineage>
</organism>
<feature type="compositionally biased region" description="Basic and acidic residues" evidence="1">
    <location>
        <begin position="1"/>
        <end position="31"/>
    </location>
</feature>
<proteinExistence type="predicted"/>
<dbReference type="Proteomes" id="UP001149090">
    <property type="component" value="Unassembled WGS sequence"/>
</dbReference>
<dbReference type="AlphaFoldDB" id="A0A9Q0LBK2"/>
<reference evidence="2" key="1">
    <citation type="submission" date="2022-10" db="EMBL/GenBank/DDBJ databases">
        <title>Novel sulphate-reducing endosymbionts in the free-living metamonad Anaeramoeba.</title>
        <authorList>
            <person name="Jerlstrom-Hultqvist J."/>
            <person name="Cepicka I."/>
            <person name="Gallot-Lavallee L."/>
            <person name="Salas-Leiva D."/>
            <person name="Curtis B.A."/>
            <person name="Zahonova K."/>
            <person name="Pipaliya S."/>
            <person name="Dacks J."/>
            <person name="Roger A.J."/>
        </authorList>
    </citation>
    <scope>NUCLEOTIDE SEQUENCE</scope>
    <source>
        <strain evidence="2">BMAN</strain>
    </source>
</reference>
<dbReference type="EMBL" id="JAPDFW010000102">
    <property type="protein sequence ID" value="KAJ5069857.1"/>
    <property type="molecule type" value="Genomic_DNA"/>
</dbReference>
<evidence type="ECO:0000256" key="1">
    <source>
        <dbReference type="SAM" id="MobiDB-lite"/>
    </source>
</evidence>
<gene>
    <name evidence="2" type="ORF">M0811_11519</name>
</gene>
<name>A0A9Q0LBK2_ANAIG</name>
<feature type="region of interest" description="Disordered" evidence="1">
    <location>
        <begin position="1"/>
        <end position="46"/>
    </location>
</feature>
<evidence type="ECO:0000313" key="3">
    <source>
        <dbReference type="Proteomes" id="UP001149090"/>
    </source>
</evidence>
<keyword evidence="3" id="KW-1185">Reference proteome</keyword>
<evidence type="ECO:0000313" key="2">
    <source>
        <dbReference type="EMBL" id="KAJ5069857.1"/>
    </source>
</evidence>
<comment type="caution">
    <text evidence="2">The sequence shown here is derived from an EMBL/GenBank/DDBJ whole genome shotgun (WGS) entry which is preliminary data.</text>
</comment>
<accession>A0A9Q0LBK2</accession>
<sequence length="494" mass="58611">MSFQEIEKKEESDKEKEIENEIESDKEKQNENENENENEITDKKQDLEDLEDSNAFKIKIDKSTTPVLFNPNFYYRLMIEDSFLQIFDSEKLFTQFEIKPDSLVFQNSQNQIGCIIYLQDSIFFTCFFASQNEKEKFVLLFQQTLKSLIDSEEVLEDEKPENFEEPIAKFEVGIKTPFGLPRTKGELIITKERIIIQTKKKKNYEFIHLETTTISKNKKLENDCNITQKEKTAFISFDSEENRTLFIEKMLEISTKISELKKQSSVKKLAEQENANLKDLRFGKNIYQYDCYIVSKEKQDAKIVLKEKQTIIIDSKFHKYKLSDTIKITEKYTELPIIHLGNYPDFIILQFFSIQALQDFIKNFEIFHKNDLDSNDLQHEKKHEMINNENQDPNEILEKKESNQFQVILLFKNSDIISGKLEIDEEKIIFNWNKKQKLFSIEKVKISTNEKEIFGTKLFFQEGDDDSDSLFVNFGSKEKKEEFLEFYKQIKKKN</sequence>
<protein>
    <submittedName>
        <fullName evidence="2">Neurofilament triplet m protein-like protein</fullName>
    </submittedName>
</protein>